<dbReference type="AlphaFoldDB" id="A0A7J9KT67"/>
<keyword evidence="6" id="KW-1133">Transmembrane helix</keyword>
<proteinExistence type="predicted"/>
<evidence type="ECO:0000256" key="2">
    <source>
        <dbReference type="ARBA" id="ARBA00022826"/>
    </source>
</evidence>
<keyword evidence="5" id="KW-0407">Ion channel</keyword>
<evidence type="ECO:0000313" key="8">
    <source>
        <dbReference type="Proteomes" id="UP000593576"/>
    </source>
</evidence>
<keyword evidence="3" id="KW-0851">Voltage-gated channel</keyword>
<evidence type="ECO:0000256" key="5">
    <source>
        <dbReference type="ARBA" id="ARBA00023303"/>
    </source>
</evidence>
<sequence length="66" mass="7918">MREMIFTMIYVSFDMILGAYLISNMTALIVKGSKTEKFRDKMADIIKYMHRNKLERYLRNQIKGHL</sequence>
<organism evidence="7 8">
    <name type="scientific">Gossypium schwendimanii</name>
    <name type="common">Cotton</name>
    <dbReference type="NCBI Taxonomy" id="34291"/>
    <lineage>
        <taxon>Eukaryota</taxon>
        <taxon>Viridiplantae</taxon>
        <taxon>Streptophyta</taxon>
        <taxon>Embryophyta</taxon>
        <taxon>Tracheophyta</taxon>
        <taxon>Spermatophyta</taxon>
        <taxon>Magnoliopsida</taxon>
        <taxon>eudicotyledons</taxon>
        <taxon>Gunneridae</taxon>
        <taxon>Pentapetalae</taxon>
        <taxon>rosids</taxon>
        <taxon>malvids</taxon>
        <taxon>Malvales</taxon>
        <taxon>Malvaceae</taxon>
        <taxon>Malvoideae</taxon>
        <taxon>Gossypium</taxon>
    </lineage>
</organism>
<dbReference type="InterPro" id="IPR045319">
    <property type="entry name" value="KAT/AKT"/>
</dbReference>
<keyword evidence="4" id="KW-0630">Potassium</keyword>
<keyword evidence="6" id="KW-0812">Transmembrane</keyword>
<name>A0A7J9KT67_GOSSC</name>
<dbReference type="Proteomes" id="UP000593576">
    <property type="component" value="Unassembled WGS sequence"/>
</dbReference>
<feature type="transmembrane region" description="Helical" evidence="6">
    <location>
        <begin position="6"/>
        <end position="30"/>
    </location>
</feature>
<keyword evidence="2" id="KW-0631">Potassium channel</keyword>
<dbReference type="EMBL" id="JABFAF010000002">
    <property type="protein sequence ID" value="MBA0849692.1"/>
    <property type="molecule type" value="Genomic_DNA"/>
</dbReference>
<reference evidence="7 8" key="1">
    <citation type="journal article" date="2019" name="Genome Biol. Evol.">
        <title>Insights into the evolution of the New World diploid cottons (Gossypium, subgenus Houzingenia) based on genome sequencing.</title>
        <authorList>
            <person name="Grover C.E."/>
            <person name="Arick M.A. 2nd"/>
            <person name="Thrash A."/>
            <person name="Conover J.L."/>
            <person name="Sanders W.S."/>
            <person name="Peterson D.G."/>
            <person name="Frelichowski J.E."/>
            <person name="Scheffler J.A."/>
            <person name="Scheffler B.E."/>
            <person name="Wendel J.F."/>
        </authorList>
    </citation>
    <scope>NUCLEOTIDE SEQUENCE [LARGE SCALE GENOMIC DNA]</scope>
    <source>
        <strain evidence="7">1</strain>
        <tissue evidence="7">Leaf</tissue>
    </source>
</reference>
<dbReference type="PANTHER" id="PTHR45743:SF3">
    <property type="entry name" value="POTASSIUM CHANNEL SKOR"/>
    <property type="match status" value="1"/>
</dbReference>
<keyword evidence="1" id="KW-0633">Potassium transport</keyword>
<gene>
    <name evidence="7" type="ORF">Goshw_019291</name>
</gene>
<dbReference type="PANTHER" id="PTHR45743">
    <property type="entry name" value="POTASSIUM CHANNEL AKT1"/>
    <property type="match status" value="1"/>
</dbReference>
<evidence type="ECO:0000256" key="1">
    <source>
        <dbReference type="ARBA" id="ARBA00022538"/>
    </source>
</evidence>
<dbReference type="OrthoDB" id="1732633at2759"/>
<keyword evidence="8" id="KW-1185">Reference proteome</keyword>
<dbReference type="GO" id="GO:0034702">
    <property type="term" value="C:monoatomic ion channel complex"/>
    <property type="evidence" value="ECO:0007669"/>
    <property type="project" value="UniProtKB-KW"/>
</dbReference>
<keyword evidence="3" id="KW-0813">Transport</keyword>
<keyword evidence="3" id="KW-0406">Ion transport</keyword>
<feature type="non-terminal residue" evidence="7">
    <location>
        <position position="66"/>
    </location>
</feature>
<comment type="caution">
    <text evidence="7">The sequence shown here is derived from an EMBL/GenBank/DDBJ whole genome shotgun (WGS) entry which is preliminary data.</text>
</comment>
<dbReference type="GO" id="GO:0005249">
    <property type="term" value="F:voltage-gated potassium channel activity"/>
    <property type="evidence" value="ECO:0007669"/>
    <property type="project" value="InterPro"/>
</dbReference>
<dbReference type="SUPFAM" id="SSF81324">
    <property type="entry name" value="Voltage-gated potassium channels"/>
    <property type="match status" value="1"/>
</dbReference>
<evidence type="ECO:0000256" key="3">
    <source>
        <dbReference type="ARBA" id="ARBA00022882"/>
    </source>
</evidence>
<evidence type="ECO:0000313" key="7">
    <source>
        <dbReference type="EMBL" id="MBA0849692.1"/>
    </source>
</evidence>
<keyword evidence="6" id="KW-0472">Membrane</keyword>
<evidence type="ECO:0000256" key="6">
    <source>
        <dbReference type="SAM" id="Phobius"/>
    </source>
</evidence>
<protein>
    <submittedName>
        <fullName evidence="7">Uncharacterized protein</fullName>
    </submittedName>
</protein>
<accession>A0A7J9KT67</accession>
<evidence type="ECO:0000256" key="4">
    <source>
        <dbReference type="ARBA" id="ARBA00022958"/>
    </source>
</evidence>